<dbReference type="OrthoDB" id="9805474at2"/>
<dbReference type="PANTHER" id="PTHR45138:SF9">
    <property type="entry name" value="DIGUANYLATE CYCLASE DGCM-RELATED"/>
    <property type="match status" value="1"/>
</dbReference>
<dbReference type="NCBIfam" id="TIGR00254">
    <property type="entry name" value="GGDEF"/>
    <property type="match status" value="1"/>
</dbReference>
<reference evidence="2 3" key="1">
    <citation type="submission" date="2019-03" db="EMBL/GenBank/DDBJ databases">
        <title>Genomic Encyclopedia of Type Strains, Phase IV (KMG-IV): sequencing the most valuable type-strain genomes for metagenomic binning, comparative biology and taxonomic classification.</title>
        <authorList>
            <person name="Goeker M."/>
        </authorList>
    </citation>
    <scope>NUCLEOTIDE SEQUENCE [LARGE SCALE GENOMIC DNA]</scope>
    <source>
        <strain evidence="2 3">DSM 24455</strain>
    </source>
</reference>
<accession>A0A4R7KS80</accession>
<dbReference type="RefSeq" id="WP_133627423.1">
    <property type="nucleotide sequence ID" value="NZ_SOAZ01000004.1"/>
</dbReference>
<comment type="caution">
    <text evidence="2">The sequence shown here is derived from an EMBL/GenBank/DDBJ whole genome shotgun (WGS) entry which is preliminary data.</text>
</comment>
<dbReference type="GO" id="GO:0052621">
    <property type="term" value="F:diguanylate cyclase activity"/>
    <property type="evidence" value="ECO:0007669"/>
    <property type="project" value="TreeGrafter"/>
</dbReference>
<dbReference type="PROSITE" id="PS50887">
    <property type="entry name" value="GGDEF"/>
    <property type="match status" value="1"/>
</dbReference>
<dbReference type="EMBL" id="SOAZ01000004">
    <property type="protein sequence ID" value="TDT62426.1"/>
    <property type="molecule type" value="Genomic_DNA"/>
</dbReference>
<dbReference type="Pfam" id="PF00990">
    <property type="entry name" value="GGDEF"/>
    <property type="match status" value="1"/>
</dbReference>
<evidence type="ECO:0000313" key="3">
    <source>
        <dbReference type="Proteomes" id="UP000295325"/>
    </source>
</evidence>
<evidence type="ECO:0000313" key="2">
    <source>
        <dbReference type="EMBL" id="TDT62426.1"/>
    </source>
</evidence>
<dbReference type="InterPro" id="IPR043128">
    <property type="entry name" value="Rev_trsase/Diguanyl_cyclase"/>
</dbReference>
<feature type="domain" description="GGDEF" evidence="1">
    <location>
        <begin position="241"/>
        <end position="369"/>
    </location>
</feature>
<dbReference type="SUPFAM" id="SSF55073">
    <property type="entry name" value="Nucleotide cyclase"/>
    <property type="match status" value="1"/>
</dbReference>
<dbReference type="Gene3D" id="3.30.70.270">
    <property type="match status" value="1"/>
</dbReference>
<dbReference type="Proteomes" id="UP000295325">
    <property type="component" value="Unassembled WGS sequence"/>
</dbReference>
<proteinExistence type="predicted"/>
<dbReference type="InterPro" id="IPR029787">
    <property type="entry name" value="Nucleotide_cyclase"/>
</dbReference>
<dbReference type="Gene3D" id="3.30.450.40">
    <property type="match status" value="1"/>
</dbReference>
<gene>
    <name evidence="2" type="ORF">EDD71_104157</name>
</gene>
<dbReference type="AlphaFoldDB" id="A0A4R7KS80"/>
<dbReference type="SMART" id="SM00267">
    <property type="entry name" value="GGDEF"/>
    <property type="match status" value="1"/>
</dbReference>
<dbReference type="Pfam" id="PF13185">
    <property type="entry name" value="GAF_2"/>
    <property type="match status" value="1"/>
</dbReference>
<dbReference type="SUPFAM" id="SSF55781">
    <property type="entry name" value="GAF domain-like"/>
    <property type="match status" value="1"/>
</dbReference>
<dbReference type="InterPro" id="IPR029016">
    <property type="entry name" value="GAF-like_dom_sf"/>
</dbReference>
<dbReference type="CDD" id="cd01949">
    <property type="entry name" value="GGDEF"/>
    <property type="match status" value="1"/>
</dbReference>
<dbReference type="PANTHER" id="PTHR45138">
    <property type="entry name" value="REGULATORY COMPONENTS OF SENSORY TRANSDUCTION SYSTEM"/>
    <property type="match status" value="1"/>
</dbReference>
<dbReference type="InterPro" id="IPR003018">
    <property type="entry name" value="GAF"/>
</dbReference>
<dbReference type="InterPro" id="IPR050469">
    <property type="entry name" value="Diguanylate_Cyclase"/>
</dbReference>
<organism evidence="2 3">
    <name type="scientific">Fonticella tunisiensis</name>
    <dbReference type="NCBI Taxonomy" id="1096341"/>
    <lineage>
        <taxon>Bacteria</taxon>
        <taxon>Bacillati</taxon>
        <taxon>Bacillota</taxon>
        <taxon>Clostridia</taxon>
        <taxon>Eubacteriales</taxon>
        <taxon>Clostridiaceae</taxon>
        <taxon>Fonticella</taxon>
    </lineage>
</organism>
<name>A0A4R7KS80_9CLOT</name>
<dbReference type="InterPro" id="IPR000160">
    <property type="entry name" value="GGDEF_dom"/>
</dbReference>
<keyword evidence="3" id="KW-1185">Reference proteome</keyword>
<protein>
    <submittedName>
        <fullName evidence="2">Diguanylate cyclase (GGDEF)-like protein</fullName>
    </submittedName>
</protein>
<sequence>MALFYIVLIIVLAVFHFYKIREYSHYKFLYERVKDVNNILIKVSEDLNDFRDIDALYKELLRDTISLIEGAQTGSILIYNPAKDIMEYKASEGFDFNELKKVRLKKEELFLYKTTKLKSPDIIKNPIIFDSENLTEENFDMLISTKALDIKSTMSAPLYVNGEFYGIINVDNKENENAFSKNDIRLIQYISRHLEIAIKNVLLMNELWIALRIDKLTGIYNRRYFEEIMEEVIKTAETTGRKFSLVMIDMDDFKLINDTYGHKAGDEVLKFFAKVLDESKGENDIVARYAGDEFIMVVYEDDIDRIKERIECMRERLKDCPVKGADASFSAGIYTYEKGFSLDRLVSRADANMYSEKKARKAERAAASD</sequence>
<evidence type="ECO:0000259" key="1">
    <source>
        <dbReference type="PROSITE" id="PS50887"/>
    </source>
</evidence>